<dbReference type="Pfam" id="PF00583">
    <property type="entry name" value="Acetyltransf_1"/>
    <property type="match status" value="1"/>
</dbReference>
<dbReference type="RefSeq" id="WP_177172304.1">
    <property type="nucleotide sequence ID" value="NZ_FNXF01000025.1"/>
</dbReference>
<keyword evidence="1 4" id="KW-0808">Transferase</keyword>
<sequence>MNLTTYLPFNLTLRLATADDRPFLLQLFASSRPVFSQMGLPEALATHLAEQQFQLQQASYRQQAPGAEVFIVLLHNTPAGQLTVNHSSHDIRLMDLSILQQHQGKGYGTALIKALQALASKQQLPLKLSVDHANQRALALYLKLGFGITQQQDFHYSMCWQFSHSQSR</sequence>
<accession>A0A1H6NH65</accession>
<dbReference type="AlphaFoldDB" id="A0A1H6NH65"/>
<dbReference type="GO" id="GO:0016747">
    <property type="term" value="F:acyltransferase activity, transferring groups other than amino-acyl groups"/>
    <property type="evidence" value="ECO:0007669"/>
    <property type="project" value="InterPro"/>
</dbReference>
<dbReference type="PANTHER" id="PTHR43800">
    <property type="entry name" value="PEPTIDYL-LYSINE N-ACETYLTRANSFERASE YJAB"/>
    <property type="match status" value="1"/>
</dbReference>
<evidence type="ECO:0000256" key="1">
    <source>
        <dbReference type="ARBA" id="ARBA00022679"/>
    </source>
</evidence>
<dbReference type="CDD" id="cd04301">
    <property type="entry name" value="NAT_SF"/>
    <property type="match status" value="1"/>
</dbReference>
<keyword evidence="5" id="KW-1185">Reference proteome</keyword>
<evidence type="ECO:0000256" key="2">
    <source>
        <dbReference type="ARBA" id="ARBA00023315"/>
    </source>
</evidence>
<protein>
    <submittedName>
        <fullName evidence="4">Protein N-acetyltransferase, RimJ/RimL family</fullName>
    </submittedName>
</protein>
<organism evidence="4 5">
    <name type="scientific">Rheinheimera pacifica</name>
    <dbReference type="NCBI Taxonomy" id="173990"/>
    <lineage>
        <taxon>Bacteria</taxon>
        <taxon>Pseudomonadati</taxon>
        <taxon>Pseudomonadota</taxon>
        <taxon>Gammaproteobacteria</taxon>
        <taxon>Chromatiales</taxon>
        <taxon>Chromatiaceae</taxon>
        <taxon>Rheinheimera</taxon>
    </lineage>
</organism>
<gene>
    <name evidence="4" type="ORF">SAMN05660691_03983</name>
</gene>
<dbReference type="Gene3D" id="3.40.630.30">
    <property type="match status" value="1"/>
</dbReference>
<dbReference type="InterPro" id="IPR000182">
    <property type="entry name" value="GNAT_dom"/>
</dbReference>
<evidence type="ECO:0000259" key="3">
    <source>
        <dbReference type="PROSITE" id="PS51186"/>
    </source>
</evidence>
<evidence type="ECO:0000313" key="5">
    <source>
        <dbReference type="Proteomes" id="UP000199371"/>
    </source>
</evidence>
<dbReference type="PROSITE" id="PS51186">
    <property type="entry name" value="GNAT"/>
    <property type="match status" value="1"/>
</dbReference>
<evidence type="ECO:0000313" key="4">
    <source>
        <dbReference type="EMBL" id="SEI12642.1"/>
    </source>
</evidence>
<dbReference type="PANTHER" id="PTHR43800:SF1">
    <property type="entry name" value="PEPTIDYL-LYSINE N-ACETYLTRANSFERASE YJAB"/>
    <property type="match status" value="1"/>
</dbReference>
<reference evidence="5" key="1">
    <citation type="submission" date="2016-10" db="EMBL/GenBank/DDBJ databases">
        <authorList>
            <person name="Varghese N."/>
            <person name="Submissions S."/>
        </authorList>
    </citation>
    <scope>NUCLEOTIDE SEQUENCE [LARGE SCALE GENOMIC DNA]</scope>
    <source>
        <strain evidence="5">DSM 17616</strain>
    </source>
</reference>
<feature type="domain" description="N-acetyltransferase" evidence="3">
    <location>
        <begin position="11"/>
        <end position="168"/>
    </location>
</feature>
<dbReference type="InterPro" id="IPR016181">
    <property type="entry name" value="Acyl_CoA_acyltransferase"/>
</dbReference>
<dbReference type="STRING" id="173990.SAMN05660691_03983"/>
<dbReference type="EMBL" id="FNXF01000025">
    <property type="protein sequence ID" value="SEI12642.1"/>
    <property type="molecule type" value="Genomic_DNA"/>
</dbReference>
<proteinExistence type="predicted"/>
<keyword evidence="2" id="KW-0012">Acyltransferase</keyword>
<dbReference type="Proteomes" id="UP000199371">
    <property type="component" value="Unassembled WGS sequence"/>
</dbReference>
<name>A0A1H6NH65_9GAMM</name>
<dbReference type="SUPFAM" id="SSF55729">
    <property type="entry name" value="Acyl-CoA N-acyltransferases (Nat)"/>
    <property type="match status" value="1"/>
</dbReference>